<dbReference type="InterPro" id="IPR038330">
    <property type="entry name" value="TspO/MBR-related_sf"/>
</dbReference>
<feature type="transmembrane region" description="Helical" evidence="1">
    <location>
        <begin position="145"/>
        <end position="166"/>
    </location>
</feature>
<gene>
    <name evidence="2" type="ORF">FPZ44_20155</name>
</gene>
<dbReference type="RefSeq" id="WP_144993271.1">
    <property type="nucleotide sequence ID" value="NZ_VNJK01000003.1"/>
</dbReference>
<feature type="transmembrane region" description="Helical" evidence="1">
    <location>
        <begin position="201"/>
        <end position="217"/>
    </location>
</feature>
<dbReference type="Proteomes" id="UP000318102">
    <property type="component" value="Unassembled WGS sequence"/>
</dbReference>
<feature type="transmembrane region" description="Helical" evidence="1">
    <location>
        <begin position="223"/>
        <end position="244"/>
    </location>
</feature>
<feature type="transmembrane region" description="Helical" evidence="1">
    <location>
        <begin position="48"/>
        <end position="68"/>
    </location>
</feature>
<feature type="transmembrane region" description="Helical" evidence="1">
    <location>
        <begin position="106"/>
        <end position="124"/>
    </location>
</feature>
<feature type="transmembrane region" description="Helical" evidence="1">
    <location>
        <begin position="178"/>
        <end position="194"/>
    </location>
</feature>
<accession>A0A559IKT2</accession>
<keyword evidence="1" id="KW-1133">Transmembrane helix</keyword>
<dbReference type="EMBL" id="VNJK01000003">
    <property type="protein sequence ID" value="TVX88217.1"/>
    <property type="molecule type" value="Genomic_DNA"/>
</dbReference>
<dbReference type="AlphaFoldDB" id="A0A559IKT2"/>
<name>A0A559IKT2_9BACL</name>
<feature type="transmembrane region" description="Helical" evidence="1">
    <location>
        <begin position="80"/>
        <end position="100"/>
    </location>
</feature>
<keyword evidence="1" id="KW-0812">Transmembrane</keyword>
<dbReference type="OrthoDB" id="5189031at2"/>
<evidence type="ECO:0000256" key="1">
    <source>
        <dbReference type="SAM" id="Phobius"/>
    </source>
</evidence>
<keyword evidence="1" id="KW-0472">Membrane</keyword>
<sequence>MHTSVWKWLNLVAIIAVIAINALANIIPFNGVTTGDVSAMYPVLITPATYAFTIWILIYTLLFGFALYQLLPRNETTVRNIGPLFVLSSLFNIAWIVLWHYLYDQVWLSLIAMFGLFISLIFIYRSVRNHRYPTTGQKWLVQLPFSIYFGWITVATIVNIAVALHALGWDHFGWSEQAWTLALLAIGTFLAWVIGGPNRDAAFVFVFVWAYVAIAWNNKDLPAIFYSALGFSTLLALLAIALPFRPRRRNIG</sequence>
<evidence type="ECO:0000313" key="2">
    <source>
        <dbReference type="EMBL" id="TVX88217.1"/>
    </source>
</evidence>
<proteinExistence type="predicted"/>
<protein>
    <submittedName>
        <fullName evidence="2">Tryptophan-rich sensory protein</fullName>
    </submittedName>
</protein>
<dbReference type="PANTHER" id="PTHR33802:SF1">
    <property type="entry name" value="XK-RELATED PROTEIN"/>
    <property type="match status" value="1"/>
</dbReference>
<dbReference type="Gene3D" id="1.20.1260.100">
    <property type="entry name" value="TspO/MBR protein"/>
    <property type="match status" value="1"/>
</dbReference>
<organism evidence="2 3">
    <name type="scientific">Paenibacillus agilis</name>
    <dbReference type="NCBI Taxonomy" id="3020863"/>
    <lineage>
        <taxon>Bacteria</taxon>
        <taxon>Bacillati</taxon>
        <taxon>Bacillota</taxon>
        <taxon>Bacilli</taxon>
        <taxon>Bacillales</taxon>
        <taxon>Paenibacillaceae</taxon>
        <taxon>Paenibacillus</taxon>
    </lineage>
</organism>
<comment type="caution">
    <text evidence="2">The sequence shown here is derived from an EMBL/GenBank/DDBJ whole genome shotgun (WGS) entry which is preliminary data.</text>
</comment>
<keyword evidence="3" id="KW-1185">Reference proteome</keyword>
<dbReference type="PANTHER" id="PTHR33802">
    <property type="entry name" value="SI:CH211-161H7.5-RELATED"/>
    <property type="match status" value="1"/>
</dbReference>
<reference evidence="2 3" key="1">
    <citation type="submission" date="2019-07" db="EMBL/GenBank/DDBJ databases">
        <authorList>
            <person name="Kim J."/>
        </authorList>
    </citation>
    <scope>NUCLEOTIDE SEQUENCE [LARGE SCALE GENOMIC DNA]</scope>
    <source>
        <strain evidence="2 3">N4</strain>
    </source>
</reference>
<evidence type="ECO:0000313" key="3">
    <source>
        <dbReference type="Proteomes" id="UP000318102"/>
    </source>
</evidence>